<gene>
    <name evidence="1" type="ORF">HKD42_11740</name>
</gene>
<dbReference type="RefSeq" id="WP_170013558.1">
    <property type="nucleotide sequence ID" value="NZ_JABCRE010000003.1"/>
</dbReference>
<keyword evidence="2" id="KW-1185">Reference proteome</keyword>
<comment type="caution">
    <text evidence="1">The sequence shown here is derived from an EMBL/GenBank/DDBJ whole genome shotgun (WGS) entry which is preliminary data.</text>
</comment>
<reference evidence="1 2" key="1">
    <citation type="submission" date="2020-04" db="EMBL/GenBank/DDBJ databases">
        <authorList>
            <person name="Liu A."/>
        </authorList>
    </citation>
    <scope>NUCLEOTIDE SEQUENCE [LARGE SCALE GENOMIC DNA]</scope>
    <source>
        <strain evidence="1 2">RZ02</strain>
    </source>
</reference>
<name>A0A848QNI2_9SPHN</name>
<sequence length="102" mass="11916">MDDPNTERLVQLRHKRCRYPSIEALEEDISEYRASLIARSSAEGSWSRGEREQILKDLDDYSDMLDEHMVWCSEIDLHSRHLEQQLRADLKNLPDPFGATDA</sequence>
<protein>
    <submittedName>
        <fullName evidence="1">Uncharacterized protein</fullName>
    </submittedName>
</protein>
<dbReference type="Proteomes" id="UP000561181">
    <property type="component" value="Unassembled WGS sequence"/>
</dbReference>
<dbReference type="AlphaFoldDB" id="A0A848QNI2"/>
<evidence type="ECO:0000313" key="1">
    <source>
        <dbReference type="EMBL" id="NMW32734.1"/>
    </source>
</evidence>
<accession>A0A848QNI2</accession>
<proteinExistence type="predicted"/>
<evidence type="ECO:0000313" key="2">
    <source>
        <dbReference type="Proteomes" id="UP000561181"/>
    </source>
</evidence>
<organism evidence="1 2">
    <name type="scientific">Pontixanthobacter rizhaonensis</name>
    <dbReference type="NCBI Taxonomy" id="2730337"/>
    <lineage>
        <taxon>Bacteria</taxon>
        <taxon>Pseudomonadati</taxon>
        <taxon>Pseudomonadota</taxon>
        <taxon>Alphaproteobacteria</taxon>
        <taxon>Sphingomonadales</taxon>
        <taxon>Erythrobacteraceae</taxon>
        <taxon>Pontixanthobacter</taxon>
    </lineage>
</organism>
<dbReference type="EMBL" id="JABCRE010000003">
    <property type="protein sequence ID" value="NMW32734.1"/>
    <property type="molecule type" value="Genomic_DNA"/>
</dbReference>